<comment type="cofactor">
    <cofactor evidence="1">
        <name>Mn(2+)</name>
        <dbReference type="ChEBI" id="CHEBI:29035"/>
    </cofactor>
</comment>
<dbReference type="Gene3D" id="3.90.1640.10">
    <property type="entry name" value="inorganic pyrophosphatase (n-terminal core)"/>
    <property type="match status" value="1"/>
</dbReference>
<dbReference type="NCBIfam" id="NF003877">
    <property type="entry name" value="PRK05427.1"/>
    <property type="match status" value="1"/>
</dbReference>
<evidence type="ECO:0000256" key="5">
    <source>
        <dbReference type="ARBA" id="ARBA00023211"/>
    </source>
</evidence>
<evidence type="ECO:0000256" key="7">
    <source>
        <dbReference type="ARBA" id="ARBA00047820"/>
    </source>
</evidence>
<keyword evidence="4" id="KW-0378">Hydrolase</keyword>
<dbReference type="GO" id="GO:0046872">
    <property type="term" value="F:metal ion binding"/>
    <property type="evidence" value="ECO:0007669"/>
    <property type="project" value="UniProtKB-KW"/>
</dbReference>
<dbReference type="Pfam" id="PF02833">
    <property type="entry name" value="DHHA2"/>
    <property type="match status" value="1"/>
</dbReference>
<dbReference type="STRING" id="1797994.A2227_00280"/>
<dbReference type="InterPro" id="IPR004097">
    <property type="entry name" value="DHHA2"/>
</dbReference>
<dbReference type="EC" id="3.6.1.1" evidence="2"/>
<evidence type="ECO:0000256" key="3">
    <source>
        <dbReference type="ARBA" id="ARBA00022723"/>
    </source>
</evidence>
<evidence type="ECO:0000259" key="8">
    <source>
        <dbReference type="SMART" id="SM01131"/>
    </source>
</evidence>
<proteinExistence type="predicted"/>
<sequence length="310" mass="34450">MSDKIYVIGHKSPDLDSVAAAINYADFLNYVLKTDNYAPARAGEINKVTAFVLDKFGFKAPELLEDAAGKKLILVDHNEASQSVDGREKAKVFAILDHHKVNFSYEEPIYLDIRPWGSSNSIIYSLCKIAGFKIDKKMAGLMLSAILDDTVITKSPTCTEKDKGIIAELAPLAGIDDWRKYGLEMFKIKAGVGDMTAEGIIKNDFKDYEFKAGKFGFGQIETVDLSEFDGRKEELLAALEDMKTKNGYRGVILFITDIMKEGSLFLVAADNTEEVEKALGAKLDKNQVYIPGIMSRKKQVVPKFTEVFDK</sequence>
<dbReference type="Pfam" id="PF01368">
    <property type="entry name" value="DHH"/>
    <property type="match status" value="1"/>
</dbReference>
<evidence type="ECO:0000313" key="9">
    <source>
        <dbReference type="EMBL" id="OGF25634.1"/>
    </source>
</evidence>
<keyword evidence="5" id="KW-0464">Manganese</keyword>
<dbReference type="InterPro" id="IPR038763">
    <property type="entry name" value="DHH_sf"/>
</dbReference>
<dbReference type="PANTHER" id="PTHR12112:SF22">
    <property type="entry name" value="MANGANESE-DEPENDENT INORGANIC PYROPHOSPHATASE-RELATED"/>
    <property type="match status" value="1"/>
</dbReference>
<evidence type="ECO:0000256" key="4">
    <source>
        <dbReference type="ARBA" id="ARBA00022801"/>
    </source>
</evidence>
<dbReference type="Proteomes" id="UP000178367">
    <property type="component" value="Unassembled WGS sequence"/>
</dbReference>
<dbReference type="InterPro" id="IPR001667">
    <property type="entry name" value="DDH_dom"/>
</dbReference>
<accession>A0A1F5SG38</accession>
<dbReference type="GO" id="GO:0005737">
    <property type="term" value="C:cytoplasm"/>
    <property type="evidence" value="ECO:0007669"/>
    <property type="project" value="InterPro"/>
</dbReference>
<evidence type="ECO:0000256" key="2">
    <source>
        <dbReference type="ARBA" id="ARBA00012146"/>
    </source>
</evidence>
<evidence type="ECO:0000313" key="10">
    <source>
        <dbReference type="Proteomes" id="UP000178367"/>
    </source>
</evidence>
<evidence type="ECO:0000256" key="6">
    <source>
        <dbReference type="ARBA" id="ARBA00032535"/>
    </source>
</evidence>
<gene>
    <name evidence="9" type="ORF">A2227_00280</name>
</gene>
<keyword evidence="3" id="KW-0479">Metal-binding</keyword>
<feature type="domain" description="DHHA2" evidence="8">
    <location>
        <begin position="182"/>
        <end position="308"/>
    </location>
</feature>
<organism evidence="9 10">
    <name type="scientific">Candidatus Falkowbacteria bacterium RIFOXYA2_FULL_47_19</name>
    <dbReference type="NCBI Taxonomy" id="1797994"/>
    <lineage>
        <taxon>Bacteria</taxon>
        <taxon>Candidatus Falkowiibacteriota</taxon>
    </lineage>
</organism>
<dbReference type="SUPFAM" id="SSF64182">
    <property type="entry name" value="DHH phosphoesterases"/>
    <property type="match status" value="1"/>
</dbReference>
<dbReference type="EMBL" id="MFGB01000020">
    <property type="protein sequence ID" value="OGF25634.1"/>
    <property type="molecule type" value="Genomic_DNA"/>
</dbReference>
<comment type="catalytic activity">
    <reaction evidence="7">
        <text>diphosphate + H2O = 2 phosphate + H(+)</text>
        <dbReference type="Rhea" id="RHEA:24576"/>
        <dbReference type="ChEBI" id="CHEBI:15377"/>
        <dbReference type="ChEBI" id="CHEBI:15378"/>
        <dbReference type="ChEBI" id="CHEBI:33019"/>
        <dbReference type="ChEBI" id="CHEBI:43474"/>
        <dbReference type="EC" id="3.6.1.1"/>
    </reaction>
</comment>
<dbReference type="SMART" id="SM01131">
    <property type="entry name" value="DHHA2"/>
    <property type="match status" value="1"/>
</dbReference>
<dbReference type="PANTHER" id="PTHR12112">
    <property type="entry name" value="BNIP - RELATED"/>
    <property type="match status" value="1"/>
</dbReference>
<name>A0A1F5SG38_9BACT</name>
<reference evidence="9 10" key="1">
    <citation type="journal article" date="2016" name="Nat. Commun.">
        <title>Thousands of microbial genomes shed light on interconnected biogeochemical processes in an aquifer system.</title>
        <authorList>
            <person name="Anantharaman K."/>
            <person name="Brown C.T."/>
            <person name="Hug L.A."/>
            <person name="Sharon I."/>
            <person name="Castelle C.J."/>
            <person name="Probst A.J."/>
            <person name="Thomas B.C."/>
            <person name="Singh A."/>
            <person name="Wilkins M.J."/>
            <person name="Karaoz U."/>
            <person name="Brodie E.L."/>
            <person name="Williams K.H."/>
            <person name="Hubbard S.S."/>
            <person name="Banfield J.F."/>
        </authorList>
    </citation>
    <scope>NUCLEOTIDE SEQUENCE [LARGE SCALE GENOMIC DNA]</scope>
</reference>
<dbReference type="InterPro" id="IPR038222">
    <property type="entry name" value="DHHA2_dom_sf"/>
</dbReference>
<dbReference type="GO" id="GO:0004427">
    <property type="term" value="F:inorganic diphosphate phosphatase activity"/>
    <property type="evidence" value="ECO:0007669"/>
    <property type="project" value="UniProtKB-EC"/>
</dbReference>
<dbReference type="AlphaFoldDB" id="A0A1F5SG38"/>
<dbReference type="FunFam" id="3.90.1640.10:FF:000001">
    <property type="entry name" value="Probable manganese-dependent inorganic pyrophosphatase"/>
    <property type="match status" value="1"/>
</dbReference>
<dbReference type="Gene3D" id="3.10.310.20">
    <property type="entry name" value="DHHA2 domain"/>
    <property type="match status" value="1"/>
</dbReference>
<protein>
    <recommendedName>
        <fullName evidence="2">inorganic diphosphatase</fullName>
        <ecNumber evidence="2">3.6.1.1</ecNumber>
    </recommendedName>
    <alternativeName>
        <fullName evidence="6">Pyrophosphate phospho-hydrolase</fullName>
    </alternativeName>
</protein>
<comment type="caution">
    <text evidence="9">The sequence shown here is derived from an EMBL/GenBank/DDBJ whole genome shotgun (WGS) entry which is preliminary data.</text>
</comment>
<evidence type="ECO:0000256" key="1">
    <source>
        <dbReference type="ARBA" id="ARBA00001936"/>
    </source>
</evidence>